<name>A0A0B3REZ4_9RHOB</name>
<dbReference type="SUPFAM" id="SSF51621">
    <property type="entry name" value="Phosphoenolpyruvate/pyruvate domain"/>
    <property type="match status" value="1"/>
</dbReference>
<evidence type="ECO:0000256" key="1">
    <source>
        <dbReference type="ARBA" id="ARBA00001946"/>
    </source>
</evidence>
<dbReference type="PIRSF" id="PIRSF015582">
    <property type="entry name" value="Cit_lyase_B"/>
    <property type="match status" value="1"/>
</dbReference>
<evidence type="ECO:0000313" key="8">
    <source>
        <dbReference type="EMBL" id="KHQ49810.1"/>
    </source>
</evidence>
<dbReference type="InterPro" id="IPR015813">
    <property type="entry name" value="Pyrv/PenolPyrv_kinase-like_dom"/>
</dbReference>
<comment type="caution">
    <text evidence="8">The sequence shown here is derived from an EMBL/GenBank/DDBJ whole genome shotgun (WGS) entry which is preliminary data.</text>
</comment>
<dbReference type="Proteomes" id="UP000030960">
    <property type="component" value="Unassembled WGS sequence"/>
</dbReference>
<evidence type="ECO:0000256" key="6">
    <source>
        <dbReference type="PIRSR" id="PIRSR015582-2"/>
    </source>
</evidence>
<evidence type="ECO:0000256" key="3">
    <source>
        <dbReference type="ARBA" id="ARBA00022723"/>
    </source>
</evidence>
<keyword evidence="4 6" id="KW-0460">Magnesium</keyword>
<dbReference type="PANTHER" id="PTHR32308">
    <property type="entry name" value="LYASE BETA SUBUNIT, PUTATIVE (AFU_ORTHOLOGUE AFUA_4G13030)-RELATED"/>
    <property type="match status" value="1"/>
</dbReference>
<proteinExistence type="inferred from homology"/>
<evidence type="ECO:0000256" key="2">
    <source>
        <dbReference type="ARBA" id="ARBA00005568"/>
    </source>
</evidence>
<protein>
    <submittedName>
        <fullName evidence="8">Citrate lyase subunit beta-like protein</fullName>
        <ecNumber evidence="8">4.1.-.-</ecNumber>
    </submittedName>
</protein>
<dbReference type="GO" id="GO:0000287">
    <property type="term" value="F:magnesium ion binding"/>
    <property type="evidence" value="ECO:0007669"/>
    <property type="project" value="TreeGrafter"/>
</dbReference>
<keyword evidence="9" id="KW-1185">Reference proteome</keyword>
<dbReference type="InterPro" id="IPR005000">
    <property type="entry name" value="Aldolase/citrate-lyase_domain"/>
</dbReference>
<sequence>MARNEAMAWLSKPLPQQVLRALRINSLDSREGLADLADLLDTAAQPDFVILPKADSVGQMQMLDRLFTRHVKTAQLVALVESVAGLAKCEALAKCNTRMFALMIGAADMASDLGISVNWNGLAYARSRIAAAAAGAGIIALDSPYFILNDEAGHRQELSRSMDLGYSAKAAIHPRQIDLINEALSPTSAEIEDAETIVALAREGVGVFKGRMVDEAMARRARRILASAAERR</sequence>
<reference evidence="8 9" key="1">
    <citation type="submission" date="2014-10" db="EMBL/GenBank/DDBJ databases">
        <title>Genome sequence of Ponticoccus sp. strain UMTAT08 isolated from clonal culture of toxic dinoflagellate Alexandrium tamiyavanichii.</title>
        <authorList>
            <person name="Gan H.Y."/>
            <person name="Muhd D.-D."/>
            <person name="Mohd Noor M.E."/>
            <person name="Yeong Y.S."/>
            <person name="Usup G."/>
        </authorList>
    </citation>
    <scope>NUCLEOTIDE SEQUENCE [LARGE SCALE GENOMIC DNA]</scope>
    <source>
        <strain evidence="8 9">UMTAT08</strain>
    </source>
</reference>
<organism evidence="8 9">
    <name type="scientific">Mameliella alba</name>
    <dbReference type="NCBI Taxonomy" id="561184"/>
    <lineage>
        <taxon>Bacteria</taxon>
        <taxon>Pseudomonadati</taxon>
        <taxon>Pseudomonadota</taxon>
        <taxon>Alphaproteobacteria</taxon>
        <taxon>Rhodobacterales</taxon>
        <taxon>Roseobacteraceae</taxon>
        <taxon>Mameliella</taxon>
    </lineage>
</organism>
<dbReference type="AlphaFoldDB" id="A0A0B3REZ4"/>
<dbReference type="GO" id="GO:0016829">
    <property type="term" value="F:lyase activity"/>
    <property type="evidence" value="ECO:0007669"/>
    <property type="project" value="UniProtKB-KW"/>
</dbReference>
<feature type="domain" description="HpcH/HpaI aldolase/citrate lyase" evidence="7">
    <location>
        <begin position="2"/>
        <end position="174"/>
    </location>
</feature>
<comment type="similarity">
    <text evidence="2">Belongs to the HpcH/HpaI aldolase family.</text>
</comment>
<dbReference type="EMBL" id="JSUQ01000040">
    <property type="protein sequence ID" value="KHQ49810.1"/>
    <property type="molecule type" value="Genomic_DNA"/>
</dbReference>
<dbReference type="Gene3D" id="3.20.20.60">
    <property type="entry name" value="Phosphoenolpyruvate-binding domains"/>
    <property type="match status" value="1"/>
</dbReference>
<dbReference type="InterPro" id="IPR011206">
    <property type="entry name" value="Citrate_lyase_beta/mcl1/mcl2"/>
</dbReference>
<evidence type="ECO:0000313" key="9">
    <source>
        <dbReference type="Proteomes" id="UP000030960"/>
    </source>
</evidence>
<dbReference type="Pfam" id="PF03328">
    <property type="entry name" value="HpcH_HpaI"/>
    <property type="match status" value="1"/>
</dbReference>
<evidence type="ECO:0000256" key="5">
    <source>
        <dbReference type="PIRSR" id="PIRSR015582-1"/>
    </source>
</evidence>
<keyword evidence="8" id="KW-0456">Lyase</keyword>
<accession>A0A0B3REZ4</accession>
<dbReference type="PANTHER" id="PTHR32308:SF0">
    <property type="entry name" value="HPCH_HPAI ALDOLASE_CITRATE LYASE DOMAIN-CONTAINING PROTEIN"/>
    <property type="match status" value="1"/>
</dbReference>
<keyword evidence="3 6" id="KW-0479">Metal-binding</keyword>
<comment type="cofactor">
    <cofactor evidence="1">
        <name>Mg(2+)</name>
        <dbReference type="ChEBI" id="CHEBI:18420"/>
    </cofactor>
</comment>
<evidence type="ECO:0000259" key="7">
    <source>
        <dbReference type="Pfam" id="PF03328"/>
    </source>
</evidence>
<feature type="binding site" evidence="5">
    <location>
        <position position="23"/>
    </location>
    <ligand>
        <name>substrate</name>
    </ligand>
</feature>
<evidence type="ECO:0000256" key="4">
    <source>
        <dbReference type="ARBA" id="ARBA00022842"/>
    </source>
</evidence>
<feature type="binding site" evidence="6">
    <location>
        <position position="108"/>
    </location>
    <ligand>
        <name>Mg(2+)</name>
        <dbReference type="ChEBI" id="CHEBI:18420"/>
    </ligand>
</feature>
<dbReference type="InterPro" id="IPR040442">
    <property type="entry name" value="Pyrv_kinase-like_dom_sf"/>
</dbReference>
<dbReference type="EC" id="4.1.-.-" evidence="8"/>
<feature type="binding site" evidence="5">
    <location>
        <position position="81"/>
    </location>
    <ligand>
        <name>substrate</name>
    </ligand>
</feature>
<dbReference type="GO" id="GO:0006107">
    <property type="term" value="P:oxaloacetate metabolic process"/>
    <property type="evidence" value="ECO:0007669"/>
    <property type="project" value="TreeGrafter"/>
</dbReference>
<feature type="binding site" evidence="6">
    <location>
        <position position="81"/>
    </location>
    <ligand>
        <name>Mg(2+)</name>
        <dbReference type="ChEBI" id="CHEBI:18420"/>
    </ligand>
</feature>
<gene>
    <name evidence="8" type="primary">clybl</name>
    <name evidence="8" type="ORF">OA50_05636</name>
</gene>